<keyword evidence="4" id="KW-1185">Reference proteome</keyword>
<gene>
    <name evidence="3" type="ORF">RirG_245950</name>
</gene>
<feature type="coiled-coil region" evidence="1">
    <location>
        <begin position="33"/>
        <end position="179"/>
    </location>
</feature>
<feature type="region of interest" description="Disordered" evidence="2">
    <location>
        <begin position="426"/>
        <end position="478"/>
    </location>
</feature>
<feature type="compositionally biased region" description="Low complexity" evidence="2">
    <location>
        <begin position="427"/>
        <end position="437"/>
    </location>
</feature>
<evidence type="ECO:0000313" key="3">
    <source>
        <dbReference type="EMBL" id="EXX53224.1"/>
    </source>
</evidence>
<evidence type="ECO:0000313" key="4">
    <source>
        <dbReference type="Proteomes" id="UP000022910"/>
    </source>
</evidence>
<dbReference type="EMBL" id="JEMT01029033">
    <property type="protein sequence ID" value="EXX53224.1"/>
    <property type="molecule type" value="Genomic_DNA"/>
</dbReference>
<accession>A0A015JE31</accession>
<evidence type="ECO:0000256" key="2">
    <source>
        <dbReference type="SAM" id="MobiDB-lite"/>
    </source>
</evidence>
<dbReference type="SMR" id="A0A015JE31"/>
<dbReference type="HOGENOM" id="CLU_022090_3_1_1"/>
<comment type="caution">
    <text evidence="3">The sequence shown here is derived from an EMBL/GenBank/DDBJ whole genome shotgun (WGS) entry which is preliminary data.</text>
</comment>
<dbReference type="AlphaFoldDB" id="A0A015JE31"/>
<keyword evidence="1" id="KW-0175">Coiled coil</keyword>
<feature type="compositionally biased region" description="Basic and acidic residues" evidence="2">
    <location>
        <begin position="439"/>
        <end position="454"/>
    </location>
</feature>
<dbReference type="OrthoDB" id="2344771at2759"/>
<proteinExistence type="predicted"/>
<sequence>MSIKVTKNSNIIEESTNFENFENKNVSDAITLIREYYEKTESLSKENKKLKEEFEEINNLINNQKINAELSEFIKLFQSHKELREKFNSLSSQKQTIEQQLKEKTNEIEKSVQLVEAKDNEIKNLEETNSNLKAEALKYQSALGAATNFQLGDDDKNNSVRLNEDIEHLQDTLEDYVTNLRSKIKINYKKVNKLFAHYNCNLEMKARIKDTTLIKALLQRHVVEFIYENAIKYFEDVKNTDEPQSLESEINFKVNELINLTDKFAKTRFESGKVTSAVPIKIRQQIYSALSNYGFSDIINDKQVKSEHKFISQFKKQLNQEIESYREISDHKKKKKCEELAAKIIREVVKLFFFRLKTQEPIAKWKWFNNNDKIDSIQMTGSWDDDDLENAVVEICIFPLIYKDPNSYSTELQIYTPAKVFIRDDNSFSSEENGENGVNEEKGKESKESKDGKNNKTNKTSKSSSINIGKIFKSFNKK</sequence>
<evidence type="ECO:0000256" key="1">
    <source>
        <dbReference type="SAM" id="Coils"/>
    </source>
</evidence>
<protein>
    <submittedName>
        <fullName evidence="3">Uncharacterized protein</fullName>
    </submittedName>
</protein>
<reference evidence="3 4" key="1">
    <citation type="submission" date="2014-02" db="EMBL/GenBank/DDBJ databases">
        <title>Single nucleus genome sequencing reveals high similarity among nuclei of an endomycorrhizal fungus.</title>
        <authorList>
            <person name="Lin K."/>
            <person name="Geurts R."/>
            <person name="Zhang Z."/>
            <person name="Limpens E."/>
            <person name="Saunders D.G."/>
            <person name="Mu D."/>
            <person name="Pang E."/>
            <person name="Cao H."/>
            <person name="Cha H."/>
            <person name="Lin T."/>
            <person name="Zhou Q."/>
            <person name="Shang Y."/>
            <person name="Li Y."/>
            <person name="Ivanov S."/>
            <person name="Sharma T."/>
            <person name="Velzen R.V."/>
            <person name="Ruijter N.D."/>
            <person name="Aanen D.K."/>
            <person name="Win J."/>
            <person name="Kamoun S."/>
            <person name="Bisseling T."/>
            <person name="Huang S."/>
        </authorList>
    </citation>
    <scope>NUCLEOTIDE SEQUENCE [LARGE SCALE GENOMIC DNA]</scope>
    <source>
        <strain evidence="4">DAOM197198w</strain>
    </source>
</reference>
<dbReference type="Proteomes" id="UP000022910">
    <property type="component" value="Unassembled WGS sequence"/>
</dbReference>
<feature type="compositionally biased region" description="Low complexity" evidence="2">
    <location>
        <begin position="455"/>
        <end position="478"/>
    </location>
</feature>
<organism evidence="3 4">
    <name type="scientific">Rhizophagus irregularis (strain DAOM 197198w)</name>
    <name type="common">Glomus intraradices</name>
    <dbReference type="NCBI Taxonomy" id="1432141"/>
    <lineage>
        <taxon>Eukaryota</taxon>
        <taxon>Fungi</taxon>
        <taxon>Fungi incertae sedis</taxon>
        <taxon>Mucoromycota</taxon>
        <taxon>Glomeromycotina</taxon>
        <taxon>Glomeromycetes</taxon>
        <taxon>Glomerales</taxon>
        <taxon>Glomeraceae</taxon>
        <taxon>Rhizophagus</taxon>
    </lineage>
</organism>
<name>A0A015JE31_RHIIW</name>